<feature type="chain" id="PRO_5007448317" description="Pilus assembly protein PapC" evidence="2">
    <location>
        <begin position="28"/>
        <end position="829"/>
    </location>
</feature>
<dbReference type="OrthoDB" id="6187408at2"/>
<evidence type="ECO:0000256" key="2">
    <source>
        <dbReference type="SAM" id="SignalP"/>
    </source>
</evidence>
<reference evidence="5 6" key="1">
    <citation type="submission" date="2015-06" db="EMBL/GenBank/DDBJ databases">
        <title>A Comprehensive Approach to Explore the Metabolic and Phylogenetic Diversity of Bacterial Steroid Degradation in the Environment: Testosterone as an Example.</title>
        <authorList>
            <person name="Yang F.-C."/>
            <person name="Chen Y.-L."/>
            <person name="Yu C.-P."/>
            <person name="Tang S.-L."/>
            <person name="Wang P.-H."/>
            <person name="Ismail W."/>
            <person name="Wang C.-H."/>
            <person name="Yang C.-Y."/>
            <person name="Chiang Y.-R."/>
        </authorList>
    </citation>
    <scope>NUCLEOTIDE SEQUENCE [LARGE SCALE GENOMIC DNA]</scope>
    <source>
        <strain evidence="5 6">DSM 18526</strain>
    </source>
</reference>
<evidence type="ECO:0000313" key="6">
    <source>
        <dbReference type="Proteomes" id="UP000070250"/>
    </source>
</evidence>
<dbReference type="AlphaFoldDB" id="A0A127FBD8"/>
<dbReference type="InterPro" id="IPR031917">
    <property type="entry name" value="Pilus_assem_C"/>
</dbReference>
<evidence type="ECO:0008006" key="7">
    <source>
        <dbReference type="Google" id="ProtNLM"/>
    </source>
</evidence>
<dbReference type="Proteomes" id="UP000070250">
    <property type="component" value="Chromosome"/>
</dbReference>
<proteinExistence type="predicted"/>
<feature type="domain" description="Pilus assembly protein E-set like" evidence="4">
    <location>
        <begin position="265"/>
        <end position="329"/>
    </location>
</feature>
<sequence>MRLLLLAPSLHCAVVCAAVLLCVPCWAQSLRTIPPPGFDDLDDPQRTLIDLVILGRTIQGVAVALQGATLRFEEPLRLLAEIKEIDDSQQLLQTLSGPLPTNEQLVCHAHAADQENCGRLEPRVAGIIYDRERFRAELFINAAFVRSEVGVDIFLPSPPTEEFAFSQLFGSASGSMDGTTRISLHQELQVGAGATRLVASTFLSNEEALLIDALRLEHDRKLWRYTLGRFFAPSLAAISDLNMLGISIRTHTDGLVDKKLTDPDQLAVFLNRRAQVRVLREGRVLLSQTLAPGHQTVDQQRLPDGSYQVTLQILEEGSAPREEVRFFVKEYDVPSARTPFYFFDAGRIVNFTRSRLDADDPMYALRVGARWRVANNLALGGDLLGGTQAQLAEFSASRLGEHWSARWASFASNFGNFGIDSRLTAHTGQWHPSLMLRKVWSGDGASADSFIYELARSQTRASISLAGPIGEAILSSSFSLSDSQFGRSHSASMHLRYPCSLNGALNSDILFDIGYADGTVVASLGLTGRFGRPSRTLDVTSGYRIIDGRRSAGPTDHSGDFQTASLSGYFEPSGAHRIQAMMAADRTPDGHNLQVQGDYQGGLGQLSAASNVGRLGNISTASYDVNFQTGLYATRLLSTDRAFGMGGSSGNAAILVGIEGSAPDNIFHVYIDGVERGALRAQEQLTVTVPAYHTYDIRISATGTRAVTYDQGARHVTLFPGNVAHYTWRAAVVIPAFGRIIGSDGEPLRNVQIKGAAITVFTDERGYFTAELPVTATLRFLHPRAGCEIPVTIDDPSALFVRLGILRCSGAGLAPQKTTLDHSNRITRP</sequence>
<dbReference type="RefSeq" id="WP_066919996.1">
    <property type="nucleotide sequence ID" value="NZ_CP011971.1"/>
</dbReference>
<protein>
    <recommendedName>
        <fullName evidence="7">Pilus assembly protein PapC</fullName>
    </recommendedName>
</protein>
<dbReference type="Pfam" id="PF16967">
    <property type="entry name" value="TcfC"/>
    <property type="match status" value="1"/>
</dbReference>
<evidence type="ECO:0000259" key="4">
    <source>
        <dbReference type="Pfam" id="PF16967"/>
    </source>
</evidence>
<dbReference type="KEGG" id="sdf:ACG33_07375"/>
<dbReference type="STRING" id="465721.ACG33_07375"/>
<evidence type="ECO:0000313" key="5">
    <source>
        <dbReference type="EMBL" id="AMN46918.1"/>
    </source>
</evidence>
<name>A0A127FBD8_STEDE</name>
<keyword evidence="6" id="KW-1185">Reference proteome</keyword>
<keyword evidence="1 2" id="KW-0732">Signal</keyword>
<evidence type="ECO:0000256" key="1">
    <source>
        <dbReference type="ARBA" id="ARBA00022729"/>
    </source>
</evidence>
<organism evidence="5 6">
    <name type="scientific">Steroidobacter denitrificans</name>
    <dbReference type="NCBI Taxonomy" id="465721"/>
    <lineage>
        <taxon>Bacteria</taxon>
        <taxon>Pseudomonadati</taxon>
        <taxon>Pseudomonadota</taxon>
        <taxon>Gammaproteobacteria</taxon>
        <taxon>Steroidobacterales</taxon>
        <taxon>Steroidobacteraceae</taxon>
        <taxon>Steroidobacter</taxon>
    </lineage>
</organism>
<evidence type="ECO:0000259" key="3">
    <source>
        <dbReference type="Pfam" id="PF15976"/>
    </source>
</evidence>
<accession>A0A127FBD8</accession>
<gene>
    <name evidence="5" type="ORF">ACG33_07375</name>
</gene>
<dbReference type="Pfam" id="PF15976">
    <property type="entry name" value="CooC_C"/>
    <property type="match status" value="1"/>
</dbReference>
<feature type="signal peptide" evidence="2">
    <location>
        <begin position="1"/>
        <end position="27"/>
    </location>
</feature>
<dbReference type="EMBL" id="CP011971">
    <property type="protein sequence ID" value="AMN46918.1"/>
    <property type="molecule type" value="Genomic_DNA"/>
</dbReference>
<feature type="domain" description="Pilus assembly protein C-terminal" evidence="3">
    <location>
        <begin position="718"/>
        <end position="809"/>
    </location>
</feature>
<dbReference type="InterPro" id="IPR032636">
    <property type="entry name" value="Pilus_assem_E-set-like_dom"/>
</dbReference>